<evidence type="ECO:0000313" key="3">
    <source>
        <dbReference type="WBParaSite" id="jg23011"/>
    </source>
</evidence>
<name>A0A915DSB7_9BILA</name>
<reference evidence="3" key="1">
    <citation type="submission" date="2022-11" db="UniProtKB">
        <authorList>
            <consortium name="WormBaseParasite"/>
        </authorList>
    </citation>
    <scope>IDENTIFICATION</scope>
</reference>
<accession>A0A915DSB7</accession>
<dbReference type="AlphaFoldDB" id="A0A915DSB7"/>
<dbReference type="WBParaSite" id="jg23011">
    <property type="protein sequence ID" value="jg23011"/>
    <property type="gene ID" value="jg23011"/>
</dbReference>
<evidence type="ECO:0000256" key="1">
    <source>
        <dbReference type="SAM" id="MobiDB-lite"/>
    </source>
</evidence>
<evidence type="ECO:0000313" key="2">
    <source>
        <dbReference type="Proteomes" id="UP000887574"/>
    </source>
</evidence>
<feature type="compositionally biased region" description="Basic and acidic residues" evidence="1">
    <location>
        <begin position="165"/>
        <end position="176"/>
    </location>
</feature>
<organism evidence="2 3">
    <name type="scientific">Ditylenchus dipsaci</name>
    <dbReference type="NCBI Taxonomy" id="166011"/>
    <lineage>
        <taxon>Eukaryota</taxon>
        <taxon>Metazoa</taxon>
        <taxon>Ecdysozoa</taxon>
        <taxon>Nematoda</taxon>
        <taxon>Chromadorea</taxon>
        <taxon>Rhabditida</taxon>
        <taxon>Tylenchina</taxon>
        <taxon>Tylenchomorpha</taxon>
        <taxon>Sphaerularioidea</taxon>
        <taxon>Anguinidae</taxon>
        <taxon>Anguininae</taxon>
        <taxon>Ditylenchus</taxon>
    </lineage>
</organism>
<dbReference type="Proteomes" id="UP000887574">
    <property type="component" value="Unplaced"/>
</dbReference>
<feature type="region of interest" description="Disordered" evidence="1">
    <location>
        <begin position="165"/>
        <end position="188"/>
    </location>
</feature>
<sequence>MSQSEQQNEQELLTRIERHLDIVNSYTMFTKHIRNVLSKIDDEIRTEYCVNQDMQEAVQAFKRKKCYLKQLKEMEDELSSSNLVIKRFFEENRKTFSAKKRQHICENRYPKLDKFQLEHKHEFIEHRIQIAIDNMHGGEEEILKELKRTLPSSLKTREMRIAERTAKIKADRDKSIGQKAEGQGQSSSNTAHKNVFDYCGFVAGLNTAVFMCQTLK</sequence>
<protein>
    <submittedName>
        <fullName evidence="3">Uncharacterized protein</fullName>
    </submittedName>
</protein>
<proteinExistence type="predicted"/>
<keyword evidence="2" id="KW-1185">Reference proteome</keyword>